<dbReference type="Gene3D" id="2.70.98.70">
    <property type="match status" value="1"/>
</dbReference>
<evidence type="ECO:0000313" key="4">
    <source>
        <dbReference type="EMBL" id="RHB27813.1"/>
    </source>
</evidence>
<comment type="caution">
    <text evidence="4">The sequence shown here is derived from an EMBL/GenBank/DDBJ whole genome shotgun (WGS) entry which is preliminary data.</text>
</comment>
<dbReference type="InterPro" id="IPR012480">
    <property type="entry name" value="Hepar_II_III_C"/>
</dbReference>
<evidence type="ECO:0000313" key="5">
    <source>
        <dbReference type="Proteomes" id="UP000284379"/>
    </source>
</evidence>
<dbReference type="RefSeq" id="WP_122202410.1">
    <property type="nucleotide sequence ID" value="NZ_CABJFV010000049.1"/>
</dbReference>
<feature type="domain" description="Heparinase II/III-like C-terminal" evidence="3">
    <location>
        <begin position="396"/>
        <end position="584"/>
    </location>
</feature>
<dbReference type="GO" id="GO:0030313">
    <property type="term" value="C:cell envelope"/>
    <property type="evidence" value="ECO:0007669"/>
    <property type="project" value="UniProtKB-SubCell"/>
</dbReference>
<sequence>MNNKVLVLIYTCLCLCIGSATHLKAQTFNYSQLQEHPRLLLKQGEEQRIHKSLSESVELQRVYNYMLDESDKLLTQPTLVYKKEGRRLLAVSREALRRIFYLSFVYRMTNDEKYRLRAEQEMIAVCSFQDWNPSHFLDTGEMTLAVSLGYDWLYDKLQPETKKLIKESILNKGFAPSKDRQYNSFLRTENNWNQVCNAGMVYGALAIMEDHREEAIEIIERAMSTIGISVKGYAPDGNYPEGYNYWGYGTTFNVFLIAALESALGSDGGLCKVEGFMESARYMEYMAGTTGLAFNFSDARETIQALPATFWFAARQKDPSLLWNEKIFLSRADTHFTAEETRFLPIILIYGSLIDMKEVTPPTAKIWVGHGKTPVALVHTSWKEGEGCYVGIKGGTASTSHAHMDAGSFVFEALGVRWAQDLGMQEYYSLEKENVRLWDSNQDGQRWDIFRYNNFVHNTLTVNGKKHNVKGFAPITKTYTKDDKLGATVDLTSLFEGDLKKATREVVLIKENYLQITDRVQAAAKPASVRWTLVTSAAPKVLDPHTIELTKEGKKLHLIIDSPASASFSVADNTPVQSYDSPNPGSVRIFFDTGLKAGQKETLKVRCIPHGEIR</sequence>
<dbReference type="InterPro" id="IPR008929">
    <property type="entry name" value="Chondroitin_lyas"/>
</dbReference>
<reference evidence="4 5" key="1">
    <citation type="submission" date="2018-08" db="EMBL/GenBank/DDBJ databases">
        <title>A genome reference for cultivated species of the human gut microbiota.</title>
        <authorList>
            <person name="Zou Y."/>
            <person name="Xue W."/>
            <person name="Luo G."/>
        </authorList>
    </citation>
    <scope>NUCLEOTIDE SEQUENCE [LARGE SCALE GENOMIC DNA]</scope>
    <source>
        <strain evidence="4 5">AM40-30BH</strain>
    </source>
</reference>
<evidence type="ECO:0000256" key="1">
    <source>
        <dbReference type="ARBA" id="ARBA00004196"/>
    </source>
</evidence>
<protein>
    <submittedName>
        <fullName evidence="4">Heparinase</fullName>
    </submittedName>
</protein>
<dbReference type="SUPFAM" id="SSF48230">
    <property type="entry name" value="Chondroitin AC/alginate lyase"/>
    <property type="match status" value="1"/>
</dbReference>
<feature type="chain" id="PRO_5019440072" evidence="2">
    <location>
        <begin position="26"/>
        <end position="614"/>
    </location>
</feature>
<evidence type="ECO:0000259" key="3">
    <source>
        <dbReference type="Pfam" id="PF07940"/>
    </source>
</evidence>
<dbReference type="EMBL" id="QSGO01000049">
    <property type="protein sequence ID" value="RHB27813.1"/>
    <property type="molecule type" value="Genomic_DNA"/>
</dbReference>
<gene>
    <name evidence="4" type="ORF">DW888_21050</name>
</gene>
<dbReference type="PANTHER" id="PTHR38045:SF1">
    <property type="entry name" value="HEPARINASE II_III-LIKE PROTEIN"/>
    <property type="match status" value="1"/>
</dbReference>
<evidence type="ECO:0000256" key="2">
    <source>
        <dbReference type="SAM" id="SignalP"/>
    </source>
</evidence>
<dbReference type="Pfam" id="PF07940">
    <property type="entry name" value="Hepar_II_III_C"/>
    <property type="match status" value="1"/>
</dbReference>
<name>A0A413V2W0_9BACE</name>
<dbReference type="Gene3D" id="1.50.10.100">
    <property type="entry name" value="Chondroitin AC/alginate lyase"/>
    <property type="match status" value="1"/>
</dbReference>
<keyword evidence="2" id="KW-0732">Signal</keyword>
<dbReference type="GO" id="GO:0016829">
    <property type="term" value="F:lyase activity"/>
    <property type="evidence" value="ECO:0007669"/>
    <property type="project" value="InterPro"/>
</dbReference>
<organism evidence="4 5">
    <name type="scientific">Bacteroides nordii</name>
    <dbReference type="NCBI Taxonomy" id="291645"/>
    <lineage>
        <taxon>Bacteria</taxon>
        <taxon>Pseudomonadati</taxon>
        <taxon>Bacteroidota</taxon>
        <taxon>Bacteroidia</taxon>
        <taxon>Bacteroidales</taxon>
        <taxon>Bacteroidaceae</taxon>
        <taxon>Bacteroides</taxon>
    </lineage>
</organism>
<dbReference type="AlphaFoldDB" id="A0A413V2W0"/>
<comment type="subcellular location">
    <subcellularLocation>
        <location evidence="1">Cell envelope</location>
    </subcellularLocation>
</comment>
<feature type="signal peptide" evidence="2">
    <location>
        <begin position="1"/>
        <end position="25"/>
    </location>
</feature>
<accession>A0A413V2W0</accession>
<dbReference type="PANTHER" id="PTHR38045">
    <property type="entry name" value="CHROMOSOME 1, WHOLE GENOME SHOTGUN SEQUENCE"/>
    <property type="match status" value="1"/>
</dbReference>
<proteinExistence type="predicted"/>
<dbReference type="Proteomes" id="UP000284379">
    <property type="component" value="Unassembled WGS sequence"/>
</dbReference>